<evidence type="ECO:0000259" key="8">
    <source>
        <dbReference type="Pfam" id="PF18004"/>
    </source>
</evidence>
<feature type="region of interest" description="Disordered" evidence="7">
    <location>
        <begin position="1075"/>
        <end position="1125"/>
    </location>
</feature>
<evidence type="ECO:0000256" key="1">
    <source>
        <dbReference type="ARBA" id="ARBA00002187"/>
    </source>
</evidence>
<accession>A0A370TAU5</accession>
<dbReference type="EMBL" id="NPIC01000013">
    <property type="protein sequence ID" value="RDL31055.1"/>
    <property type="molecule type" value="Genomic_DNA"/>
</dbReference>
<gene>
    <name evidence="10" type="ORF">BP5553_09844</name>
</gene>
<dbReference type="InterPro" id="IPR048570">
    <property type="entry name" value="PSMD1_RPN2_N"/>
</dbReference>
<protein>
    <recommendedName>
        <fullName evidence="3 6">26S proteasome regulatory subunit RPN2</fullName>
    </recommendedName>
</protein>
<dbReference type="PANTHER" id="PTHR10943">
    <property type="entry name" value="26S PROTEASOME NON-ATPASE REGULATORY SUBUNIT"/>
    <property type="match status" value="1"/>
</dbReference>
<comment type="similarity">
    <text evidence="2 6">Belongs to the proteasome subunit S1 family.</text>
</comment>
<organism evidence="10 11">
    <name type="scientific">Venustampulla echinocandica</name>
    <dbReference type="NCBI Taxonomy" id="2656787"/>
    <lineage>
        <taxon>Eukaryota</taxon>
        <taxon>Fungi</taxon>
        <taxon>Dikarya</taxon>
        <taxon>Ascomycota</taxon>
        <taxon>Pezizomycotina</taxon>
        <taxon>Leotiomycetes</taxon>
        <taxon>Helotiales</taxon>
        <taxon>Pleuroascaceae</taxon>
        <taxon>Venustampulla</taxon>
    </lineage>
</organism>
<comment type="caution">
    <text evidence="10">The sequence shown here is derived from an EMBL/GenBank/DDBJ whole genome shotgun (WGS) entry which is preliminary data.</text>
</comment>
<dbReference type="RefSeq" id="XP_031865304.1">
    <property type="nucleotide sequence ID" value="XM_032018467.1"/>
</dbReference>
<dbReference type="InterPro" id="IPR016642">
    <property type="entry name" value="26S_Psome_Rpn2"/>
</dbReference>
<dbReference type="Pfam" id="PF21505">
    <property type="entry name" value="RPN2_N"/>
    <property type="match status" value="2"/>
</dbReference>
<dbReference type="GO" id="GO:0008540">
    <property type="term" value="C:proteasome regulatory particle, base subcomplex"/>
    <property type="evidence" value="ECO:0007669"/>
    <property type="project" value="UniProtKB-UniRule"/>
</dbReference>
<dbReference type="GO" id="GO:0030234">
    <property type="term" value="F:enzyme regulator activity"/>
    <property type="evidence" value="ECO:0007669"/>
    <property type="project" value="UniProtKB-UniRule"/>
</dbReference>
<dbReference type="GO" id="GO:0043161">
    <property type="term" value="P:proteasome-mediated ubiquitin-dependent protein catabolic process"/>
    <property type="evidence" value="ECO:0007669"/>
    <property type="project" value="TreeGrafter"/>
</dbReference>
<feature type="region of interest" description="Disordered" evidence="7">
    <location>
        <begin position="914"/>
        <end position="994"/>
    </location>
</feature>
<feature type="domain" description="26S proteasome non-ATPase regulatory subunit 1/RPN2 N-terminal" evidence="9">
    <location>
        <begin position="194"/>
        <end position="424"/>
    </location>
</feature>
<dbReference type="SUPFAM" id="SSF48371">
    <property type="entry name" value="ARM repeat"/>
    <property type="match status" value="1"/>
</dbReference>
<dbReference type="AlphaFoldDB" id="A0A370TAU5"/>
<feature type="domain" description="26S proteasome regulatory subunit RPN2 C-terminal" evidence="8">
    <location>
        <begin position="867"/>
        <end position="1046"/>
    </location>
</feature>
<evidence type="ECO:0000313" key="11">
    <source>
        <dbReference type="Proteomes" id="UP000254866"/>
    </source>
</evidence>
<evidence type="ECO:0000256" key="2">
    <source>
        <dbReference type="ARBA" id="ARBA00006308"/>
    </source>
</evidence>
<keyword evidence="4" id="KW-0677">Repeat</keyword>
<dbReference type="GO" id="GO:0042176">
    <property type="term" value="P:regulation of protein catabolic process"/>
    <property type="evidence" value="ECO:0007669"/>
    <property type="project" value="UniProtKB-UniRule"/>
</dbReference>
<dbReference type="InterPro" id="IPR002015">
    <property type="entry name" value="Proteasome/cyclosome_rpt"/>
</dbReference>
<keyword evidence="5 6" id="KW-0647">Proteasome</keyword>
<dbReference type="Pfam" id="PF01851">
    <property type="entry name" value="PC_rep"/>
    <property type="match status" value="2"/>
</dbReference>
<dbReference type="InterPro" id="IPR016024">
    <property type="entry name" value="ARM-type_fold"/>
</dbReference>
<dbReference type="Pfam" id="PF18004">
    <property type="entry name" value="RPN2_C"/>
    <property type="match status" value="1"/>
</dbReference>
<name>A0A370TAU5_9HELO</name>
<evidence type="ECO:0000259" key="9">
    <source>
        <dbReference type="Pfam" id="PF21505"/>
    </source>
</evidence>
<comment type="function">
    <text evidence="1 6">Acts as a regulatory subunit of the 26S proteasome which is involved in the ATP-dependent degradation of ubiquitinated proteins.</text>
</comment>
<keyword evidence="11" id="KW-1185">Reference proteome</keyword>
<dbReference type="GO" id="GO:0005634">
    <property type="term" value="C:nucleus"/>
    <property type="evidence" value="ECO:0007669"/>
    <property type="project" value="TreeGrafter"/>
</dbReference>
<evidence type="ECO:0000256" key="3">
    <source>
        <dbReference type="ARBA" id="ARBA00015684"/>
    </source>
</evidence>
<evidence type="ECO:0000256" key="5">
    <source>
        <dbReference type="ARBA" id="ARBA00022942"/>
    </source>
</evidence>
<dbReference type="Gene3D" id="1.25.10.10">
    <property type="entry name" value="Leucine-rich Repeat Variant"/>
    <property type="match status" value="1"/>
</dbReference>
<evidence type="ECO:0000256" key="7">
    <source>
        <dbReference type="SAM" id="MobiDB-lite"/>
    </source>
</evidence>
<dbReference type="InterPro" id="IPR004155">
    <property type="entry name" value="PBS_lyase_HEAT"/>
</dbReference>
<evidence type="ECO:0000256" key="6">
    <source>
        <dbReference type="PIRNR" id="PIRNR015947"/>
    </source>
</evidence>
<dbReference type="GO" id="GO:0034515">
    <property type="term" value="C:proteasome storage granule"/>
    <property type="evidence" value="ECO:0007669"/>
    <property type="project" value="TreeGrafter"/>
</dbReference>
<dbReference type="PANTHER" id="PTHR10943:SF2">
    <property type="entry name" value="26S PROTEASOME NON-ATPASE REGULATORY SUBUNIT 1"/>
    <property type="match status" value="1"/>
</dbReference>
<feature type="compositionally biased region" description="Low complexity" evidence="7">
    <location>
        <begin position="1081"/>
        <end position="1098"/>
    </location>
</feature>
<dbReference type="PIRSF" id="PIRSF015947">
    <property type="entry name" value="26S_Psome_Rpn2"/>
    <property type="match status" value="1"/>
</dbReference>
<evidence type="ECO:0000256" key="4">
    <source>
        <dbReference type="ARBA" id="ARBA00022737"/>
    </source>
</evidence>
<dbReference type="OrthoDB" id="261572at2759"/>
<feature type="compositionally biased region" description="Basic and acidic residues" evidence="7">
    <location>
        <begin position="927"/>
        <end position="936"/>
    </location>
</feature>
<dbReference type="FunFam" id="1.25.10.10:FF:000017">
    <property type="entry name" value="26S proteasome non-ATPase regulatory subunit 1"/>
    <property type="match status" value="1"/>
</dbReference>
<feature type="compositionally biased region" description="Acidic residues" evidence="7">
    <location>
        <begin position="1099"/>
        <end position="1109"/>
    </location>
</feature>
<dbReference type="InterPro" id="IPR011989">
    <property type="entry name" value="ARM-like"/>
</dbReference>
<dbReference type="InterPro" id="IPR040623">
    <property type="entry name" value="RPN2_C"/>
</dbReference>
<feature type="compositionally biased region" description="Basic and acidic residues" evidence="7">
    <location>
        <begin position="961"/>
        <end position="994"/>
    </location>
</feature>
<proteinExistence type="inferred from homology"/>
<sequence>MPGLTSASGVLGFLSDEEPELKVFALQTLNDDIDTLWTEVAGSVGQIEALYEDETFPERQLASLVLAKVYYHLQEYNESMTFALGAGDLFELDNHGEFEETIISKCVDTYISLSAARHPGQQEKPQTASLPTLATSFANGTADANATAALTSPTTPFSQSTLPSKSLLSRASMNAVLEPPAHEGKAGSGAVPDRATQAALDKVTESLFEGCLREGRYRQVVGIAIEARNLKVLRRVIQRASDDEKNSGGKSAEGAIGPAEELMEYVLDICMGIVQERGLRTEILRLILDLLSEIPTPDYFAIAKCVVYLNLDEEATMMLRKLAVTNDQKSTAIAYQIAFDLYDNGTQEFLAKVIKSLPKKPEAPSEDKADPTETDQLLGGVDEELDALNSEFSDKQLEIFDRIRKILDGSETIKLNLEFLYRNNHTDLSILNKVKDSLEGRNSIFHTAVTFCNAFMNQGTTNDKFFRDNLEWLGKAVNWSKFSATAALGVIHRGNLTQCRKLLEPYLPRRSALGGSIFSQGGALYAYGLIYANHGADALEYLKEQFNEAQEEVIQHGGALGLGIAGMATGSEQIYESLKNVLYTDSALNGEAVGLAMGLIMLGTGNTKALEDMITYAHETQHEKIVRGLAVGMALIMYSRQEGADELIEGLLNDPDPTLRYGGIMTVALAYCGTGSNKAVRKLLHVAVSDVNDDVRRIAVMSLGFILFRKPGSVPRMVELLSESYNPHVRYGAAMALGISCAGTGLDEAIDLLEPMVKDPTDFVRQGALISLAMIMVQQNETMNPKVAAIRKTLKKIVGDRHEDAMTKFGCALALGIIDAGGRNCTIGLQTQTGNLNMAGIVGMAVFIQYWYWFPFTHFLSLSFTPTSMIGLDHDLDIPSFKFHSATRPSLFEYPPEQEVKTDEAPTLIATAVLSTTAQAKRRAQKKERAQRRESMDIDQTPTTPKINAPVGDKMEVDDESKDKEEKPEEKKEDADGEKETSPAEAAKKKLEKEKVGYEIENMSRVLPAQLKFISFPAGRYKPVKKPTGGVILLVDTEPEEEKVLIEEKLKKASTEKAAAPTTLEDMRNESFNLRRHADAQGEASGAGAAAAAGVLTAVDEDEEGAEEAECPREFEYFSDNEEES</sequence>
<dbReference type="Proteomes" id="UP000254866">
    <property type="component" value="Unassembled WGS sequence"/>
</dbReference>
<feature type="domain" description="26S proteasome non-ATPase regulatory subunit 1/RPN2 N-terminal" evidence="9">
    <location>
        <begin position="5"/>
        <end position="124"/>
    </location>
</feature>
<dbReference type="STRING" id="2656787.A0A370TAU5"/>
<reference evidence="10 11" key="1">
    <citation type="journal article" date="2018" name="IMA Fungus">
        <title>IMA Genome-F 9: Draft genome sequence of Annulohypoxylon stygium, Aspergillus mulundensis, Berkeleyomyces basicola (syn. Thielaviopsis basicola), Ceratocystis smalleyi, two Cercospora beticola strains, Coleophoma cylindrospora, Fusarium fracticaudum, Phialophora cf. hyalina, and Morchella septimelata.</title>
        <authorList>
            <person name="Wingfield B.D."/>
            <person name="Bills G.F."/>
            <person name="Dong Y."/>
            <person name="Huang W."/>
            <person name="Nel W.J."/>
            <person name="Swalarsk-Parry B.S."/>
            <person name="Vaghefi N."/>
            <person name="Wilken P.M."/>
            <person name="An Z."/>
            <person name="de Beer Z.W."/>
            <person name="De Vos L."/>
            <person name="Chen L."/>
            <person name="Duong T.A."/>
            <person name="Gao Y."/>
            <person name="Hammerbacher A."/>
            <person name="Kikkert J.R."/>
            <person name="Li Y."/>
            <person name="Li H."/>
            <person name="Li K."/>
            <person name="Li Q."/>
            <person name="Liu X."/>
            <person name="Ma X."/>
            <person name="Naidoo K."/>
            <person name="Pethybridge S.J."/>
            <person name="Sun J."/>
            <person name="Steenkamp E.T."/>
            <person name="van der Nest M.A."/>
            <person name="van Wyk S."/>
            <person name="Wingfield M.J."/>
            <person name="Xiong C."/>
            <person name="Yue Q."/>
            <person name="Zhang X."/>
        </authorList>
    </citation>
    <scope>NUCLEOTIDE SEQUENCE [LARGE SCALE GENOMIC DNA]</scope>
    <source>
        <strain evidence="10 11">BP 5553</strain>
    </source>
</reference>
<dbReference type="Pfam" id="PF13646">
    <property type="entry name" value="HEAT_2"/>
    <property type="match status" value="1"/>
</dbReference>
<dbReference type="GeneID" id="43602693"/>
<evidence type="ECO:0000313" key="10">
    <source>
        <dbReference type="EMBL" id="RDL31055.1"/>
    </source>
</evidence>
<dbReference type="SMART" id="SM00567">
    <property type="entry name" value="EZ_HEAT"/>
    <property type="match status" value="2"/>
</dbReference>